<evidence type="ECO:0000256" key="5">
    <source>
        <dbReference type="SAM" id="Phobius"/>
    </source>
</evidence>
<dbReference type="RefSeq" id="XP_025355113.1">
    <property type="nucleotide sequence ID" value="XM_025502217.1"/>
</dbReference>
<feature type="compositionally biased region" description="Polar residues" evidence="4">
    <location>
        <begin position="584"/>
        <end position="595"/>
    </location>
</feature>
<protein>
    <submittedName>
        <fullName evidence="7">Concanavalin A-like lectin/glucanase</fullName>
    </submittedName>
</protein>
<keyword evidence="3" id="KW-0326">Glycosidase</keyword>
<feature type="compositionally biased region" description="Low complexity" evidence="4">
    <location>
        <begin position="523"/>
        <end position="532"/>
    </location>
</feature>
<dbReference type="STRING" id="1280837.A0A316VFN2"/>
<evidence type="ECO:0000313" key="7">
    <source>
        <dbReference type="EMBL" id="PWN34811.1"/>
    </source>
</evidence>
<feature type="transmembrane region" description="Helical" evidence="5">
    <location>
        <begin position="348"/>
        <end position="370"/>
    </location>
</feature>
<keyword evidence="2" id="KW-0378">Hydrolase</keyword>
<keyword evidence="5" id="KW-0812">Transmembrane</keyword>
<dbReference type="SUPFAM" id="SSF49899">
    <property type="entry name" value="Concanavalin A-like lectins/glucanases"/>
    <property type="match status" value="1"/>
</dbReference>
<dbReference type="GO" id="GO:0009277">
    <property type="term" value="C:fungal-type cell wall"/>
    <property type="evidence" value="ECO:0007669"/>
    <property type="project" value="TreeGrafter"/>
</dbReference>
<dbReference type="InParanoid" id="A0A316VFN2"/>
<feature type="region of interest" description="Disordered" evidence="4">
    <location>
        <begin position="428"/>
        <end position="463"/>
    </location>
</feature>
<dbReference type="EMBL" id="KZ819603">
    <property type="protein sequence ID" value="PWN34811.1"/>
    <property type="molecule type" value="Genomic_DNA"/>
</dbReference>
<dbReference type="InterPro" id="IPR000757">
    <property type="entry name" value="Beta-glucanase-like"/>
</dbReference>
<feature type="compositionally biased region" description="Low complexity" evidence="4">
    <location>
        <begin position="602"/>
        <end position="623"/>
    </location>
</feature>
<dbReference type="InterPro" id="IPR013320">
    <property type="entry name" value="ConA-like_dom_sf"/>
</dbReference>
<dbReference type="GO" id="GO:0030246">
    <property type="term" value="F:carbohydrate binding"/>
    <property type="evidence" value="ECO:0007669"/>
    <property type="project" value="UniProtKB-KW"/>
</dbReference>
<gene>
    <name evidence="7" type="ORF">FA14DRAFT_34353</name>
</gene>
<feature type="compositionally biased region" description="Polar residues" evidence="4">
    <location>
        <begin position="306"/>
        <end position="322"/>
    </location>
</feature>
<dbReference type="AlphaFoldDB" id="A0A316VFN2"/>
<feature type="domain" description="GH16" evidence="6">
    <location>
        <begin position="5"/>
        <end position="225"/>
    </location>
</feature>
<keyword evidence="8" id="KW-1185">Reference proteome</keyword>
<keyword evidence="7" id="KW-0430">Lectin</keyword>
<feature type="region of interest" description="Disordered" evidence="4">
    <location>
        <begin position="306"/>
        <end position="336"/>
    </location>
</feature>
<evidence type="ECO:0000256" key="2">
    <source>
        <dbReference type="ARBA" id="ARBA00022801"/>
    </source>
</evidence>
<evidence type="ECO:0000259" key="6">
    <source>
        <dbReference type="PROSITE" id="PS51762"/>
    </source>
</evidence>
<dbReference type="GeneID" id="37023998"/>
<dbReference type="OrthoDB" id="4781at2759"/>
<evidence type="ECO:0000256" key="4">
    <source>
        <dbReference type="SAM" id="MobiDB-lite"/>
    </source>
</evidence>
<dbReference type="GO" id="GO:0031505">
    <property type="term" value="P:fungal-type cell wall organization"/>
    <property type="evidence" value="ECO:0007669"/>
    <property type="project" value="TreeGrafter"/>
</dbReference>
<evidence type="ECO:0000256" key="3">
    <source>
        <dbReference type="ARBA" id="ARBA00023295"/>
    </source>
</evidence>
<feature type="region of interest" description="Disordered" evidence="4">
    <location>
        <begin position="481"/>
        <end position="559"/>
    </location>
</feature>
<feature type="region of interest" description="Disordered" evidence="4">
    <location>
        <begin position="579"/>
        <end position="623"/>
    </location>
</feature>
<dbReference type="PANTHER" id="PTHR10963">
    <property type="entry name" value="GLYCOSYL HYDROLASE-RELATED"/>
    <property type="match status" value="1"/>
</dbReference>
<keyword evidence="1" id="KW-0732">Signal</keyword>
<feature type="compositionally biased region" description="Low complexity" evidence="4">
    <location>
        <begin position="325"/>
        <end position="336"/>
    </location>
</feature>
<dbReference type="Pfam" id="PF00722">
    <property type="entry name" value="Glyco_hydro_16"/>
    <property type="match status" value="1"/>
</dbReference>
<organism evidence="7 8">
    <name type="scientific">Meira miltonrushii</name>
    <dbReference type="NCBI Taxonomy" id="1280837"/>
    <lineage>
        <taxon>Eukaryota</taxon>
        <taxon>Fungi</taxon>
        <taxon>Dikarya</taxon>
        <taxon>Basidiomycota</taxon>
        <taxon>Ustilaginomycotina</taxon>
        <taxon>Exobasidiomycetes</taxon>
        <taxon>Exobasidiales</taxon>
        <taxon>Brachybasidiaceae</taxon>
        <taxon>Meira</taxon>
    </lineage>
</organism>
<name>A0A316VFN2_9BASI</name>
<proteinExistence type="predicted"/>
<dbReference type="Gene3D" id="2.60.120.200">
    <property type="match status" value="1"/>
</dbReference>
<dbReference type="InterPro" id="IPR050546">
    <property type="entry name" value="Glycosyl_Hydrlase_16"/>
</dbReference>
<dbReference type="PROSITE" id="PS51762">
    <property type="entry name" value="GH16_2"/>
    <property type="match status" value="1"/>
</dbReference>
<accession>A0A316VFN2</accession>
<keyword evidence="5" id="KW-0472">Membrane</keyword>
<feature type="compositionally biased region" description="Low complexity" evidence="4">
    <location>
        <begin position="542"/>
        <end position="556"/>
    </location>
</feature>
<keyword evidence="5" id="KW-1133">Transmembrane helix</keyword>
<sequence length="623" mass="68244">MMSFAPSSCLPNPICQDKNITFAPSDYNNSHQFWPILLYNGNSSNAPFTLDYGYLGKGPEGVLLELTEQSQTKISTTDYMLYGNIQLSARHNALAGLVFAFITMSDIKDEIDWEFTTANAEDAQTNYFSQGVTVKGSAQSINASSSVSDWHTYGLNWQENQLQWSIDGNVVRTLTRSQAGTNYPRSPSRVQISVWAGGNSTNPPGVIQWAGGAIDWTSSAYTSPGYYSAEIRSFQTTCASQSNLNETTVGNGNTTTSWVYTGQMSDNEPQFALSNDPISYLASPQDDAPPGLPGYSVQSAFTKSNSNAWDGSGDTSGLSQKDVTGKGSTSNNLNSSGGWLANNRTLSIAVPVVAGAISLAVMWALCVCLFRRYKKRENGNNVLANSGVPLKDGSVGFNNINSSSNKGTRYEALYDDEDEASENEAMYADPTPMGAQRVGKGYGPASGPRPGPMNRQEWSDSSSSLYGADEYAMSEQNLGYAQSPQRFQQQTPQFQPQFQQQMPQRQPPQQMQRQPPPQPIPQSPQYQQRRYPASPAINQFATPGTPGTPFTPYPNGGVRGPYTPGMNAYTPALHQTPAALQASFAPSQVNYNPPQRMNGYDQQCQQSYQRQQQQQQQQYPRYR</sequence>
<evidence type="ECO:0000313" key="8">
    <source>
        <dbReference type="Proteomes" id="UP000245771"/>
    </source>
</evidence>
<dbReference type="GO" id="GO:0005975">
    <property type="term" value="P:carbohydrate metabolic process"/>
    <property type="evidence" value="ECO:0007669"/>
    <property type="project" value="InterPro"/>
</dbReference>
<feature type="compositionally biased region" description="Low complexity" evidence="4">
    <location>
        <begin position="482"/>
        <end position="513"/>
    </location>
</feature>
<dbReference type="PANTHER" id="PTHR10963:SF22">
    <property type="entry name" value="GLYCOSIDASE CRH2-RELATED"/>
    <property type="match status" value="1"/>
</dbReference>
<reference evidence="7 8" key="1">
    <citation type="journal article" date="2018" name="Mol. Biol. Evol.">
        <title>Broad Genomic Sampling Reveals a Smut Pathogenic Ancestry of the Fungal Clade Ustilaginomycotina.</title>
        <authorList>
            <person name="Kijpornyongpan T."/>
            <person name="Mondo S.J."/>
            <person name="Barry K."/>
            <person name="Sandor L."/>
            <person name="Lee J."/>
            <person name="Lipzen A."/>
            <person name="Pangilinan J."/>
            <person name="LaButti K."/>
            <person name="Hainaut M."/>
            <person name="Henrissat B."/>
            <person name="Grigoriev I.V."/>
            <person name="Spatafora J.W."/>
            <person name="Aime M.C."/>
        </authorList>
    </citation>
    <scope>NUCLEOTIDE SEQUENCE [LARGE SCALE GENOMIC DNA]</scope>
    <source>
        <strain evidence="7 8">MCA 3882</strain>
    </source>
</reference>
<dbReference type="GO" id="GO:0016757">
    <property type="term" value="F:glycosyltransferase activity"/>
    <property type="evidence" value="ECO:0007669"/>
    <property type="project" value="TreeGrafter"/>
</dbReference>
<evidence type="ECO:0000256" key="1">
    <source>
        <dbReference type="ARBA" id="ARBA00022729"/>
    </source>
</evidence>
<dbReference type="GO" id="GO:0004553">
    <property type="term" value="F:hydrolase activity, hydrolyzing O-glycosyl compounds"/>
    <property type="evidence" value="ECO:0007669"/>
    <property type="project" value="InterPro"/>
</dbReference>
<dbReference type="Proteomes" id="UP000245771">
    <property type="component" value="Unassembled WGS sequence"/>
</dbReference>